<keyword evidence="5" id="KW-0964">Secreted</keyword>
<accession>A0AAV2I0F6</accession>
<evidence type="ECO:0000256" key="3">
    <source>
        <dbReference type="ARBA" id="ARBA00006083"/>
    </source>
</evidence>
<dbReference type="PANTHER" id="PTHR11409:SF39">
    <property type="entry name" value="ADENOSINE DEAMINASE 2"/>
    <property type="match status" value="1"/>
</dbReference>
<dbReference type="EC" id="3.5.4.4" evidence="4"/>
<dbReference type="InterPro" id="IPR013659">
    <property type="entry name" value="A_deaminase_N"/>
</dbReference>
<evidence type="ECO:0000259" key="10">
    <source>
        <dbReference type="Pfam" id="PF00962"/>
    </source>
</evidence>
<dbReference type="EMBL" id="CAXITT010000302">
    <property type="protein sequence ID" value="CAL1538528.1"/>
    <property type="molecule type" value="Genomic_DNA"/>
</dbReference>
<dbReference type="GO" id="GO:0046872">
    <property type="term" value="F:metal ion binding"/>
    <property type="evidence" value="ECO:0007669"/>
    <property type="project" value="UniProtKB-KW"/>
</dbReference>
<dbReference type="Gene3D" id="3.20.20.140">
    <property type="entry name" value="Metal-dependent hydrolases"/>
    <property type="match status" value="1"/>
</dbReference>
<evidence type="ECO:0000259" key="11">
    <source>
        <dbReference type="Pfam" id="PF08451"/>
    </source>
</evidence>
<comment type="cofactor">
    <cofactor evidence="1">
        <name>Zn(2+)</name>
        <dbReference type="ChEBI" id="CHEBI:29105"/>
    </cofactor>
</comment>
<evidence type="ECO:0000256" key="9">
    <source>
        <dbReference type="ARBA" id="ARBA00047764"/>
    </source>
</evidence>
<protein>
    <recommendedName>
        <fullName evidence="4">adenosine deaminase</fullName>
        <ecNumber evidence="4">3.5.4.4</ecNumber>
    </recommendedName>
</protein>
<dbReference type="InterPro" id="IPR006330">
    <property type="entry name" value="Ado/ade_deaminase"/>
</dbReference>
<feature type="domain" description="Adenosine/AMP deaminase N-terminal" evidence="11">
    <location>
        <begin position="107"/>
        <end position="183"/>
    </location>
</feature>
<evidence type="ECO:0000256" key="5">
    <source>
        <dbReference type="ARBA" id="ARBA00022525"/>
    </source>
</evidence>
<dbReference type="InterPro" id="IPR006331">
    <property type="entry name" value="ADGF"/>
</dbReference>
<keyword evidence="8" id="KW-0378">Hydrolase</keyword>
<dbReference type="GO" id="GO:0004000">
    <property type="term" value="F:adenosine deaminase activity"/>
    <property type="evidence" value="ECO:0007669"/>
    <property type="project" value="InterPro"/>
</dbReference>
<organism evidence="12 13">
    <name type="scientific">Lymnaea stagnalis</name>
    <name type="common">Great pond snail</name>
    <name type="synonym">Helix stagnalis</name>
    <dbReference type="NCBI Taxonomy" id="6523"/>
    <lineage>
        <taxon>Eukaryota</taxon>
        <taxon>Metazoa</taxon>
        <taxon>Spiralia</taxon>
        <taxon>Lophotrochozoa</taxon>
        <taxon>Mollusca</taxon>
        <taxon>Gastropoda</taxon>
        <taxon>Heterobranchia</taxon>
        <taxon>Euthyneura</taxon>
        <taxon>Panpulmonata</taxon>
        <taxon>Hygrophila</taxon>
        <taxon>Lymnaeoidea</taxon>
        <taxon>Lymnaeidae</taxon>
        <taxon>Lymnaea</taxon>
    </lineage>
</organism>
<dbReference type="AlphaFoldDB" id="A0AAV2I0F6"/>
<proteinExistence type="inferred from homology"/>
<evidence type="ECO:0000256" key="1">
    <source>
        <dbReference type="ARBA" id="ARBA00001947"/>
    </source>
</evidence>
<evidence type="ECO:0000313" key="13">
    <source>
        <dbReference type="Proteomes" id="UP001497497"/>
    </source>
</evidence>
<dbReference type="PANTHER" id="PTHR11409">
    <property type="entry name" value="ADENOSINE DEAMINASE"/>
    <property type="match status" value="1"/>
</dbReference>
<gene>
    <name evidence="12" type="ORF">GSLYS_00012349001</name>
</gene>
<evidence type="ECO:0000256" key="2">
    <source>
        <dbReference type="ARBA" id="ARBA00004613"/>
    </source>
</evidence>
<reference evidence="12 13" key="1">
    <citation type="submission" date="2024-04" db="EMBL/GenBank/DDBJ databases">
        <authorList>
            <consortium name="Genoscope - CEA"/>
            <person name="William W."/>
        </authorList>
    </citation>
    <scope>NUCLEOTIDE SEQUENCE [LARGE SCALE GENOMIC DNA]</scope>
</reference>
<evidence type="ECO:0000256" key="8">
    <source>
        <dbReference type="ARBA" id="ARBA00022801"/>
    </source>
</evidence>
<dbReference type="Pfam" id="PF08451">
    <property type="entry name" value="A_deaminase_N"/>
    <property type="match status" value="1"/>
</dbReference>
<name>A0AAV2I0F6_LYMST</name>
<keyword evidence="6" id="KW-0479">Metal-binding</keyword>
<feature type="domain" description="Adenosine deaminase" evidence="10">
    <location>
        <begin position="280"/>
        <end position="546"/>
    </location>
</feature>
<comment type="catalytic activity">
    <reaction evidence="9">
        <text>adenosine + H2O + H(+) = inosine + NH4(+)</text>
        <dbReference type="Rhea" id="RHEA:24408"/>
        <dbReference type="ChEBI" id="CHEBI:15377"/>
        <dbReference type="ChEBI" id="CHEBI:15378"/>
        <dbReference type="ChEBI" id="CHEBI:16335"/>
        <dbReference type="ChEBI" id="CHEBI:17596"/>
        <dbReference type="ChEBI" id="CHEBI:28938"/>
        <dbReference type="EC" id="3.5.4.4"/>
    </reaction>
</comment>
<evidence type="ECO:0000256" key="4">
    <source>
        <dbReference type="ARBA" id="ARBA00012784"/>
    </source>
</evidence>
<dbReference type="GO" id="GO:0006154">
    <property type="term" value="P:adenosine catabolic process"/>
    <property type="evidence" value="ECO:0007669"/>
    <property type="project" value="InterPro"/>
</dbReference>
<comment type="caution">
    <text evidence="12">The sequence shown here is derived from an EMBL/GenBank/DDBJ whole genome shotgun (WGS) entry which is preliminary data.</text>
</comment>
<dbReference type="SUPFAM" id="SSF51556">
    <property type="entry name" value="Metallo-dependent hydrolases"/>
    <property type="match status" value="1"/>
</dbReference>
<evidence type="ECO:0000256" key="6">
    <source>
        <dbReference type="ARBA" id="ARBA00022723"/>
    </source>
</evidence>
<keyword evidence="13" id="KW-1185">Reference proteome</keyword>
<dbReference type="Pfam" id="PF00962">
    <property type="entry name" value="A_deaminase"/>
    <property type="match status" value="1"/>
</dbReference>
<comment type="subcellular location">
    <subcellularLocation>
        <location evidence="2">Secreted</location>
    </subcellularLocation>
</comment>
<keyword evidence="7" id="KW-0732">Signal</keyword>
<evidence type="ECO:0000313" key="12">
    <source>
        <dbReference type="EMBL" id="CAL1538528.1"/>
    </source>
</evidence>
<dbReference type="NCBIfam" id="TIGR01431">
    <property type="entry name" value="adm_rel"/>
    <property type="match status" value="1"/>
</dbReference>
<dbReference type="InterPro" id="IPR032466">
    <property type="entry name" value="Metal_Hydrolase"/>
</dbReference>
<evidence type="ECO:0000256" key="7">
    <source>
        <dbReference type="ARBA" id="ARBA00022729"/>
    </source>
</evidence>
<sequence>FTYLDQPVFRPLCGQPVFRLLCGQYISPEHVNISKNINIKHFKHAYGLYMIRSMRCNLCDINSITLLLMVRRGSLTVAEGASGIGVIMGFQITLVLLGLMSACSGIPTWYLDARRSMIDAETSMRVGAKLVLNAKEQLVNQHLMSLKNASIQDSINTHAPYPPSISFFESKKWIDGSPIFDIIKMMPKGGILHLHDGAMTSLNWTVKTLTYLPGLYAKKDNDTYATRLYKFSATRPGPDWEAVSDLRAAAGDVNAFDQMLTEEMSIWTADPFLTYKSINDVWGKFDSYFNSMAGLIHNLTTSKMYVEQALREFYDDGVQYMELRGGTMIDTEGNDVTEDYLQLIMTAVSNFQQQHPDFIGVKVIIPGSREDTEQGQAQMVNRTLGFMQRFPNFVKGFDLVQQEDINHLTLFYVDEFLKNDQSIMPYFFHAGETDWSQGVDMNLIDSVLLNASRIGHGFAAFRHPKVMQAVMDKGIAIELNPISNQVLGLVSDIRNHPGAYLIANGAPVVVSSDDPGVWFATPMSHDFYMALMGLGGIQDDLRLLKQLALNSFT</sequence>
<dbReference type="Proteomes" id="UP001497497">
    <property type="component" value="Unassembled WGS sequence"/>
</dbReference>
<dbReference type="GO" id="GO:0046103">
    <property type="term" value="P:inosine biosynthetic process"/>
    <property type="evidence" value="ECO:0007669"/>
    <property type="project" value="TreeGrafter"/>
</dbReference>
<dbReference type="InterPro" id="IPR001365">
    <property type="entry name" value="A_deaminase_dom"/>
</dbReference>
<comment type="similarity">
    <text evidence="3">Belongs to the metallo-dependent hydrolases superfamily. Adenosine and AMP deaminases family. ADGF subfamily.</text>
</comment>
<dbReference type="GO" id="GO:0005615">
    <property type="term" value="C:extracellular space"/>
    <property type="evidence" value="ECO:0007669"/>
    <property type="project" value="InterPro"/>
</dbReference>
<feature type="non-terminal residue" evidence="12">
    <location>
        <position position="1"/>
    </location>
</feature>
<dbReference type="FunFam" id="3.20.20.140:FF:000017">
    <property type="entry name" value="Adenosine deaminase 2"/>
    <property type="match status" value="1"/>
</dbReference>